<dbReference type="STRING" id="1569628.A0A316UKG5"/>
<protein>
    <submittedName>
        <fullName evidence="6">Uncharacterized protein</fullName>
    </submittedName>
</protein>
<evidence type="ECO:0000256" key="2">
    <source>
        <dbReference type="ARBA" id="ARBA00022478"/>
    </source>
</evidence>
<dbReference type="RefSeq" id="XP_025360332.1">
    <property type="nucleotide sequence ID" value="XM_025508423.1"/>
</dbReference>
<evidence type="ECO:0000256" key="1">
    <source>
        <dbReference type="ARBA" id="ARBA00004123"/>
    </source>
</evidence>
<dbReference type="Pfam" id="PF05132">
    <property type="entry name" value="RNA_pol_Rpc4"/>
    <property type="match status" value="1"/>
</dbReference>
<feature type="compositionally biased region" description="Acidic residues" evidence="5">
    <location>
        <begin position="319"/>
        <end position="328"/>
    </location>
</feature>
<reference evidence="6 7" key="1">
    <citation type="journal article" date="2018" name="Mol. Biol. Evol.">
        <title>Broad Genomic Sampling Reveals a Smut Pathogenic Ancestry of the Fungal Clade Ustilaginomycotina.</title>
        <authorList>
            <person name="Kijpornyongpan T."/>
            <person name="Mondo S.J."/>
            <person name="Barry K."/>
            <person name="Sandor L."/>
            <person name="Lee J."/>
            <person name="Lipzen A."/>
            <person name="Pangilinan J."/>
            <person name="LaButti K."/>
            <person name="Hainaut M."/>
            <person name="Henrissat B."/>
            <person name="Grigoriev I.V."/>
            <person name="Spatafora J.W."/>
            <person name="Aime M.C."/>
        </authorList>
    </citation>
    <scope>NUCLEOTIDE SEQUENCE [LARGE SCALE GENOMIC DNA]</scope>
    <source>
        <strain evidence="6 7">MCA 5214</strain>
    </source>
</reference>
<dbReference type="GO" id="GO:0003677">
    <property type="term" value="F:DNA binding"/>
    <property type="evidence" value="ECO:0007669"/>
    <property type="project" value="InterPro"/>
</dbReference>
<dbReference type="EMBL" id="KZ819674">
    <property type="protein sequence ID" value="PWN25720.1"/>
    <property type="molecule type" value="Genomic_DNA"/>
</dbReference>
<evidence type="ECO:0000256" key="4">
    <source>
        <dbReference type="ARBA" id="ARBA00023242"/>
    </source>
</evidence>
<dbReference type="AlphaFoldDB" id="A0A316UKG5"/>
<feature type="region of interest" description="Disordered" evidence="5">
    <location>
        <begin position="367"/>
        <end position="464"/>
    </location>
</feature>
<keyword evidence="3" id="KW-0804">Transcription</keyword>
<keyword evidence="7" id="KW-1185">Reference proteome</keyword>
<dbReference type="InterPro" id="IPR007811">
    <property type="entry name" value="RPC4"/>
</dbReference>
<dbReference type="GeneID" id="37030246"/>
<feature type="region of interest" description="Disordered" evidence="5">
    <location>
        <begin position="535"/>
        <end position="558"/>
    </location>
</feature>
<feature type="compositionally biased region" description="Acidic residues" evidence="5">
    <location>
        <begin position="296"/>
        <end position="309"/>
    </location>
</feature>
<evidence type="ECO:0000313" key="7">
    <source>
        <dbReference type="Proteomes" id="UP000245884"/>
    </source>
</evidence>
<evidence type="ECO:0000313" key="6">
    <source>
        <dbReference type="EMBL" id="PWN25720.1"/>
    </source>
</evidence>
<evidence type="ECO:0000256" key="3">
    <source>
        <dbReference type="ARBA" id="ARBA00023163"/>
    </source>
</evidence>
<dbReference type="OrthoDB" id="5836119at2759"/>
<gene>
    <name evidence="6" type="ORF">BDZ90DRAFT_261926</name>
</gene>
<feature type="compositionally biased region" description="Basic and acidic residues" evidence="5">
    <location>
        <begin position="175"/>
        <end position="201"/>
    </location>
</feature>
<feature type="compositionally biased region" description="Basic and acidic residues" evidence="5">
    <location>
        <begin position="368"/>
        <end position="378"/>
    </location>
</feature>
<feature type="compositionally biased region" description="Polar residues" evidence="5">
    <location>
        <begin position="272"/>
        <end position="288"/>
    </location>
</feature>
<feature type="compositionally biased region" description="Basic and acidic residues" evidence="5">
    <location>
        <begin position="232"/>
        <end position="253"/>
    </location>
</feature>
<comment type="subcellular location">
    <subcellularLocation>
        <location evidence="1">Nucleus</location>
    </subcellularLocation>
</comment>
<dbReference type="Proteomes" id="UP000245884">
    <property type="component" value="Unassembled WGS sequence"/>
</dbReference>
<feature type="compositionally biased region" description="Low complexity" evidence="5">
    <location>
        <begin position="23"/>
        <end position="43"/>
    </location>
</feature>
<sequence length="558" mass="58526">MAPPEDSSAPPRRPSNPTDGNQPRPRAPSGTPGPAAASSSSAPFNRPTVSMVNRGAAGGASRAQPRMTFRPVLPQRRKPSEGASATVKQEATPSSFGSAGGSGSGAGASSSTPGRGRGRGGARGGRGGRREIEMVASGPFALGTGSLSRSERSKRGGPTGAGGGGFAPTTSSSMHDLKPDIKPRRPGDASYRDPDKLRDAEEYSDPEEDIEIVDMGQVGQLDSLAPRSLPRVQEKIKKREVKKEKGKEKDKSLGIKPDPEDEEAGERARLSGPSSRAGTIDSNTSTPLLKTKAEEDAAEDQAEADAEENEVVRGADALDLSESEEEEMMDDLVDDFVFDDSSDVGGGDDASNRLYLFQFPQVFPKFKAPKDKPAKAESDNEGGGSAAGPPPSALSSSPPGGSTKPKRSVAFAEGSKRGTATPPDTKPSGSSLDSEALKRGFSSGSDPLRNSSSQSGPEGMVGRLQVYRDGRVEMHFGSPDNPLVMEVAGGSQSSFLQDVALLDAKEKRATVLGEVHRKFTVSPSVEGMLGDWENHCSMKGEESESSSDEELVKKEEKR</sequence>
<evidence type="ECO:0000256" key="5">
    <source>
        <dbReference type="SAM" id="MobiDB-lite"/>
    </source>
</evidence>
<feature type="compositionally biased region" description="Polar residues" evidence="5">
    <location>
        <begin position="442"/>
        <end position="456"/>
    </location>
</feature>
<feature type="region of interest" description="Disordered" evidence="5">
    <location>
        <begin position="1"/>
        <end position="328"/>
    </location>
</feature>
<dbReference type="GO" id="GO:0005666">
    <property type="term" value="C:RNA polymerase III complex"/>
    <property type="evidence" value="ECO:0007669"/>
    <property type="project" value="InterPro"/>
</dbReference>
<dbReference type="PANTHER" id="PTHR13408">
    <property type="entry name" value="DNA-DIRECTED RNA POLYMERASE III"/>
    <property type="match status" value="1"/>
</dbReference>
<feature type="compositionally biased region" description="Low complexity" evidence="5">
    <location>
        <begin position="393"/>
        <end position="402"/>
    </location>
</feature>
<feature type="compositionally biased region" description="Acidic residues" evidence="5">
    <location>
        <begin position="202"/>
        <end position="212"/>
    </location>
</feature>
<keyword evidence="2" id="KW-0240">DNA-directed RNA polymerase</keyword>
<keyword evidence="4" id="KW-0539">Nucleus</keyword>
<name>A0A316UKG5_9BASI</name>
<proteinExistence type="predicted"/>
<organism evidence="6 7">
    <name type="scientific">Jaminaea rosea</name>
    <dbReference type="NCBI Taxonomy" id="1569628"/>
    <lineage>
        <taxon>Eukaryota</taxon>
        <taxon>Fungi</taxon>
        <taxon>Dikarya</taxon>
        <taxon>Basidiomycota</taxon>
        <taxon>Ustilaginomycotina</taxon>
        <taxon>Exobasidiomycetes</taxon>
        <taxon>Microstromatales</taxon>
        <taxon>Microstromatales incertae sedis</taxon>
        <taxon>Jaminaea</taxon>
    </lineage>
</organism>
<accession>A0A316UKG5</accession>
<dbReference type="PANTHER" id="PTHR13408:SF0">
    <property type="entry name" value="DNA-DIRECTED RNA POLYMERASE III SUBUNIT RPC4"/>
    <property type="match status" value="1"/>
</dbReference>
<feature type="compositionally biased region" description="Gly residues" evidence="5">
    <location>
        <begin position="157"/>
        <end position="166"/>
    </location>
</feature>
<dbReference type="GO" id="GO:0042797">
    <property type="term" value="P:tRNA transcription by RNA polymerase III"/>
    <property type="evidence" value="ECO:0007669"/>
    <property type="project" value="TreeGrafter"/>
</dbReference>